<gene>
    <name evidence="1" type="ORF">PEPS_30310</name>
</gene>
<geneLocation type="plasmid" evidence="1 2">
    <name>pPP1</name>
</geneLocation>
<keyword evidence="1" id="KW-0614">Plasmid</keyword>
<keyword evidence="2" id="KW-1185">Reference proteome</keyword>
<reference evidence="1 2" key="1">
    <citation type="submission" date="2021-12" db="EMBL/GenBank/DDBJ databases">
        <title>Genome sequencing of bacteria with rrn-lacking chromosome and rrn-plasmid.</title>
        <authorList>
            <person name="Anda M."/>
            <person name="Iwasaki W."/>
        </authorList>
    </citation>
    <scope>NUCLEOTIDE SEQUENCE [LARGE SCALE GENOMIC DNA]</scope>
    <source>
        <strain evidence="1 2">NBRC 101262</strain>
        <plasmid evidence="1 2">pPP1</plasmid>
    </source>
</reference>
<dbReference type="Proteomes" id="UP001354989">
    <property type="component" value="Plasmid pPP1"/>
</dbReference>
<organism evidence="1 2">
    <name type="scientific">Persicobacter psychrovividus</name>
    <dbReference type="NCBI Taxonomy" id="387638"/>
    <lineage>
        <taxon>Bacteria</taxon>
        <taxon>Pseudomonadati</taxon>
        <taxon>Bacteroidota</taxon>
        <taxon>Cytophagia</taxon>
        <taxon>Cytophagales</taxon>
        <taxon>Persicobacteraceae</taxon>
        <taxon>Persicobacter</taxon>
    </lineage>
</organism>
<accession>A0ABM7VIE7</accession>
<evidence type="ECO:0000313" key="2">
    <source>
        <dbReference type="Proteomes" id="UP001354989"/>
    </source>
</evidence>
<evidence type="ECO:0000313" key="1">
    <source>
        <dbReference type="EMBL" id="BDD00751.1"/>
    </source>
</evidence>
<name>A0ABM7VIE7_9BACT</name>
<protein>
    <submittedName>
        <fullName evidence="1">Uncharacterized protein</fullName>
    </submittedName>
</protein>
<dbReference type="EMBL" id="AP025293">
    <property type="protein sequence ID" value="BDD00751.1"/>
    <property type="molecule type" value="Genomic_DNA"/>
</dbReference>
<sequence>MKVSNIFAVFNDRLYTVQYEGEERPEYYRLFDEWSDIGGLEEFFEAHKADLESGFYAPMTVEQAVWKTHSEAFDFEEKMENASEGGLDELLDIFKPLSNTSHLEEMERSKAYGTEPKSWLRIYALRIAVNVYLVTGGAIKLVRTMQERPHLQSELDKLQIVKDYLIDRGISTTDDFFVFNIPFNE</sequence>
<proteinExistence type="predicted"/>
<dbReference type="RefSeq" id="WP_338398553.1">
    <property type="nucleotide sequence ID" value="NZ_AP025293.1"/>
</dbReference>